<dbReference type="PROSITE" id="PS50885">
    <property type="entry name" value="HAMP"/>
    <property type="match status" value="1"/>
</dbReference>
<gene>
    <name evidence="6" type="ORF">DP83_10755</name>
    <name evidence="7" type="ORF">XV92_08525</name>
</gene>
<reference evidence="6 8" key="1">
    <citation type="submission" date="2014-04" db="EMBL/GenBank/DDBJ databases">
        <title>Vibrio metecus sp. nov., a close relative of Vibrio cholerae isolated from coastal brackish ponds and clinical specimens.</title>
        <authorList>
            <person name="Kirchberger P.C."/>
            <person name="Turnsek M."/>
            <person name="Hunt D.E."/>
            <person name="Haley B.J."/>
            <person name="Colwell R."/>
            <person name="Polz M.F."/>
            <person name="Tarr C.L."/>
            <person name="Boucher Y."/>
        </authorList>
    </citation>
    <scope>NUCLEOTIDE SEQUENCE [LARGE SCALE GENOMIC DNA]</scope>
    <source>
        <strain evidence="6">OP3H</strain>
        <strain evidence="8">PPCK-2014</strain>
    </source>
</reference>
<name>A0A067B5H0_VIBMT</name>
<dbReference type="OrthoDB" id="766410at2"/>
<protein>
    <submittedName>
        <fullName evidence="7">Diguanylate cyclase</fullName>
    </submittedName>
</protein>
<accession>A0A067B5H0</accession>
<feature type="transmembrane region" description="Helical" evidence="3">
    <location>
        <begin position="166"/>
        <end position="189"/>
    </location>
</feature>
<dbReference type="EMBL" id="LBGP01000010">
    <property type="protein sequence ID" value="KQB02352.1"/>
    <property type="molecule type" value="Genomic_DNA"/>
</dbReference>
<dbReference type="InterPro" id="IPR029787">
    <property type="entry name" value="Nucleotide_cyclase"/>
</dbReference>
<dbReference type="SMART" id="SM00267">
    <property type="entry name" value="GGDEF"/>
    <property type="match status" value="1"/>
</dbReference>
<dbReference type="Pfam" id="PF00990">
    <property type="entry name" value="GGDEF"/>
    <property type="match status" value="1"/>
</dbReference>
<dbReference type="PANTHER" id="PTHR46663:SF2">
    <property type="entry name" value="GGDEF DOMAIN-CONTAINING PROTEIN"/>
    <property type="match status" value="1"/>
</dbReference>
<dbReference type="InterPro" id="IPR000160">
    <property type="entry name" value="GGDEF_dom"/>
</dbReference>
<dbReference type="PANTHER" id="PTHR46663">
    <property type="entry name" value="DIGUANYLATE CYCLASE DGCT-RELATED"/>
    <property type="match status" value="1"/>
</dbReference>
<dbReference type="FunFam" id="3.30.70.270:FF:000001">
    <property type="entry name" value="Diguanylate cyclase domain protein"/>
    <property type="match status" value="1"/>
</dbReference>
<dbReference type="Gene3D" id="6.10.340.10">
    <property type="match status" value="1"/>
</dbReference>
<dbReference type="Gene3D" id="3.30.70.270">
    <property type="match status" value="1"/>
</dbReference>
<keyword evidence="3" id="KW-0472">Membrane</keyword>
<feature type="domain" description="HAMP" evidence="4">
    <location>
        <begin position="190"/>
        <end position="243"/>
    </location>
</feature>
<dbReference type="RefSeq" id="WP_000610832.1">
    <property type="nucleotide sequence ID" value="NZ_ACZT01000020.1"/>
</dbReference>
<organism evidence="7 9">
    <name type="scientific">Vibrio metoecus</name>
    <dbReference type="NCBI Taxonomy" id="1481663"/>
    <lineage>
        <taxon>Bacteria</taxon>
        <taxon>Pseudomonadati</taxon>
        <taxon>Pseudomonadota</taxon>
        <taxon>Gammaproteobacteria</taxon>
        <taxon>Vibrionales</taxon>
        <taxon>Vibrionaceae</taxon>
        <taxon>Vibrio</taxon>
    </lineage>
</organism>
<dbReference type="Proteomes" id="UP000027331">
    <property type="component" value="Unassembled WGS sequence"/>
</dbReference>
<keyword evidence="2" id="KW-0175">Coiled coil</keyword>
<comment type="caution">
    <text evidence="7">The sequence shown here is derived from an EMBL/GenBank/DDBJ whole genome shotgun (WGS) entry which is preliminary data.</text>
</comment>
<evidence type="ECO:0000256" key="1">
    <source>
        <dbReference type="ARBA" id="ARBA00001946"/>
    </source>
</evidence>
<feature type="domain" description="GGDEF" evidence="5">
    <location>
        <begin position="300"/>
        <end position="434"/>
    </location>
</feature>
<evidence type="ECO:0000313" key="6">
    <source>
        <dbReference type="EMBL" id="KDO13609.1"/>
    </source>
</evidence>
<comment type="cofactor">
    <cofactor evidence="1">
        <name>Mg(2+)</name>
        <dbReference type="ChEBI" id="CHEBI:18420"/>
    </cofactor>
</comment>
<evidence type="ECO:0000313" key="9">
    <source>
        <dbReference type="Proteomes" id="UP000050491"/>
    </source>
</evidence>
<dbReference type="EMBL" id="JJMN01000064">
    <property type="protein sequence ID" value="KDO13609.1"/>
    <property type="molecule type" value="Genomic_DNA"/>
</dbReference>
<evidence type="ECO:0000313" key="8">
    <source>
        <dbReference type="Proteomes" id="UP000027331"/>
    </source>
</evidence>
<dbReference type="InterPro" id="IPR052163">
    <property type="entry name" value="DGC-Regulatory_Protein"/>
</dbReference>
<dbReference type="InterPro" id="IPR003660">
    <property type="entry name" value="HAMP_dom"/>
</dbReference>
<evidence type="ECO:0000259" key="4">
    <source>
        <dbReference type="PROSITE" id="PS50885"/>
    </source>
</evidence>
<dbReference type="GO" id="GO:0003824">
    <property type="term" value="F:catalytic activity"/>
    <property type="evidence" value="ECO:0007669"/>
    <property type="project" value="UniProtKB-ARBA"/>
</dbReference>
<dbReference type="PROSITE" id="PS50887">
    <property type="entry name" value="GGDEF"/>
    <property type="match status" value="1"/>
</dbReference>
<dbReference type="PATRIC" id="fig|1481663.12.peg.463"/>
<evidence type="ECO:0000256" key="2">
    <source>
        <dbReference type="SAM" id="Coils"/>
    </source>
</evidence>
<dbReference type="CDD" id="cd01949">
    <property type="entry name" value="GGDEF"/>
    <property type="match status" value="1"/>
</dbReference>
<dbReference type="NCBIfam" id="TIGR00254">
    <property type="entry name" value="GGDEF"/>
    <property type="match status" value="1"/>
</dbReference>
<keyword evidence="3" id="KW-1133">Transmembrane helix</keyword>
<dbReference type="GO" id="GO:0016020">
    <property type="term" value="C:membrane"/>
    <property type="evidence" value="ECO:0007669"/>
    <property type="project" value="InterPro"/>
</dbReference>
<evidence type="ECO:0000256" key="3">
    <source>
        <dbReference type="SAM" id="Phobius"/>
    </source>
</evidence>
<keyword evidence="8" id="KW-1185">Reference proteome</keyword>
<dbReference type="Proteomes" id="UP000050491">
    <property type="component" value="Unassembled WGS sequence"/>
</dbReference>
<sequence length="443" mass="50267">MINSLTRKMTVLFIASFMLVGFIAFSLFNLAEKQQQTNAQLNTILEIQNSVAMLRGQLWTFLQYKDANSLELVYRAQQVLARELKTTMIEEQHLKSIQRMNNSLAGLLEQERHMAQESGITKLIDGIGTYELLHSRYNILVQNMNEELTFIQRQVMESSINSQRTLLITTMLHLLVFSSVVCGVALIVLRRFRYGCKTLQDGITQMAKGDLASRISNQNSELEFVELTQFFNQMKASLQTTTVTKDELQAEVARKTAKLERQKAELRFLSERDSLTGILNRRAFKQQLSQALVKAKRSNMKLALLFFDLDKFKEINDTKGHEVGDIVLQQIAQRLKGTIREADFCGRLGGDEFVVCLDILQDHSGVLNKAYQLLDKLQIPIQANEESLNIGVSIGIALYPEQASQMSELLRIADEAMYVAKHQSGSTIYCAYRSKDDETTLVG</sequence>
<feature type="transmembrane region" description="Helical" evidence="3">
    <location>
        <begin position="12"/>
        <end position="31"/>
    </location>
</feature>
<dbReference type="AlphaFoldDB" id="A0A067B5H0"/>
<dbReference type="GO" id="GO:0007165">
    <property type="term" value="P:signal transduction"/>
    <property type="evidence" value="ECO:0007669"/>
    <property type="project" value="InterPro"/>
</dbReference>
<keyword evidence="3" id="KW-0812">Transmembrane</keyword>
<dbReference type="SUPFAM" id="SSF55073">
    <property type="entry name" value="Nucleotide cyclase"/>
    <property type="match status" value="1"/>
</dbReference>
<evidence type="ECO:0000313" key="7">
    <source>
        <dbReference type="EMBL" id="KQB02352.1"/>
    </source>
</evidence>
<dbReference type="CDD" id="cd06225">
    <property type="entry name" value="HAMP"/>
    <property type="match status" value="1"/>
</dbReference>
<evidence type="ECO:0000259" key="5">
    <source>
        <dbReference type="PROSITE" id="PS50887"/>
    </source>
</evidence>
<proteinExistence type="predicted"/>
<feature type="coiled-coil region" evidence="2">
    <location>
        <begin position="245"/>
        <end position="272"/>
    </location>
</feature>
<dbReference type="InterPro" id="IPR043128">
    <property type="entry name" value="Rev_trsase/Diguanyl_cyclase"/>
</dbReference>
<reference evidence="7 9" key="2">
    <citation type="journal article" date="2015" name="Genome Biol. Evol.">
        <title>The Dynamics of Genetic Interactions between Vibrio metoecus and Vibrio cholerae, Two Close Relatives Co-Occurring in the Environment.</title>
        <authorList>
            <person name="Orata F.D."/>
            <person name="Kirchberger P.C."/>
            <person name="Meheust R."/>
            <person name="Barlow E.J."/>
            <person name="Tarr C.L."/>
            <person name="Boucher Y."/>
        </authorList>
    </citation>
    <scope>NUCLEOTIDE SEQUENCE [LARGE SCALE GENOMIC DNA]</scope>
    <source>
        <strain evidence="7 9">YB5B04</strain>
    </source>
</reference>